<comment type="caution">
    <text evidence="1">The sequence shown here is derived from an EMBL/GenBank/DDBJ whole genome shotgun (WGS) entry which is preliminary data.</text>
</comment>
<accession>A0A9W8X3Y7</accession>
<dbReference type="EMBL" id="JAPEUV010000017">
    <property type="protein sequence ID" value="KAJ4340331.1"/>
    <property type="molecule type" value="Genomic_DNA"/>
</dbReference>
<dbReference type="Proteomes" id="UP001140562">
    <property type="component" value="Unassembled WGS sequence"/>
</dbReference>
<gene>
    <name evidence="1" type="ORF">N0V87_002623</name>
</gene>
<reference evidence="1" key="1">
    <citation type="submission" date="2022-10" db="EMBL/GenBank/DDBJ databases">
        <title>Tapping the CABI collections for fungal endophytes: first genome assemblies for Collariella, Neodidymelliopsis, Ascochyta clinopodiicola, Didymella pomorum, Didymosphaeria variabile, Neocosmospora piperis and Neocucurbitaria cava.</title>
        <authorList>
            <person name="Hill R."/>
        </authorList>
    </citation>
    <scope>NUCLEOTIDE SEQUENCE</scope>
    <source>
        <strain evidence="1">IMI 360193</strain>
    </source>
</reference>
<sequence length="268" mass="30359">MPCVTVNLTKANPWLHLSSQHASIFGYYVLWLLRSPLHPFVDLSKPLRAELLGSDDAVEEEIDMPDSGQFSITMSALSNPTLDHDPGVLPSARRLLHAYFLGLSLGVPHFQDAVMNTVCFIFAPRTTPPPALIEEVYEKSGPEVVGLKKLCIDYYIFWRLFFHQDISDLARWKEDLTTPPFDLTTDIKSEKDAGLPTCSVRPLKDYPPDTKTTSDMRTELPAKIRPATPFDRVRKEYQDVRVDFGNLGLWLRDGDRHGMGELCLNRIT</sequence>
<keyword evidence="2" id="KW-1185">Reference proteome</keyword>
<protein>
    <submittedName>
        <fullName evidence="1">Uncharacterized protein</fullName>
    </submittedName>
</protein>
<proteinExistence type="predicted"/>
<evidence type="ECO:0000313" key="2">
    <source>
        <dbReference type="Proteomes" id="UP001140562"/>
    </source>
</evidence>
<organism evidence="1 2">
    <name type="scientific">Didymella glomerata</name>
    <dbReference type="NCBI Taxonomy" id="749621"/>
    <lineage>
        <taxon>Eukaryota</taxon>
        <taxon>Fungi</taxon>
        <taxon>Dikarya</taxon>
        <taxon>Ascomycota</taxon>
        <taxon>Pezizomycotina</taxon>
        <taxon>Dothideomycetes</taxon>
        <taxon>Pleosporomycetidae</taxon>
        <taxon>Pleosporales</taxon>
        <taxon>Pleosporineae</taxon>
        <taxon>Didymellaceae</taxon>
        <taxon>Didymella</taxon>
    </lineage>
</organism>
<dbReference type="OrthoDB" id="3782267at2759"/>
<name>A0A9W8X3Y7_9PLEO</name>
<dbReference type="AlphaFoldDB" id="A0A9W8X3Y7"/>
<evidence type="ECO:0000313" key="1">
    <source>
        <dbReference type="EMBL" id="KAJ4340331.1"/>
    </source>
</evidence>